<dbReference type="RefSeq" id="WP_078712689.1">
    <property type="nucleotide sequence ID" value="NZ_FUWY01000008.1"/>
</dbReference>
<dbReference type="OrthoDB" id="9791482at2"/>
<dbReference type="STRING" id="118967.SAMN02745191_2303"/>
<organism evidence="2 3">
    <name type="scientific">Anaerorhabdus furcosa</name>
    <dbReference type="NCBI Taxonomy" id="118967"/>
    <lineage>
        <taxon>Bacteria</taxon>
        <taxon>Bacillati</taxon>
        <taxon>Bacillota</taxon>
        <taxon>Erysipelotrichia</taxon>
        <taxon>Erysipelotrichales</taxon>
        <taxon>Erysipelotrichaceae</taxon>
        <taxon>Anaerorhabdus</taxon>
    </lineage>
</organism>
<dbReference type="EMBL" id="FUWY01000008">
    <property type="protein sequence ID" value="SJZ98412.1"/>
    <property type="molecule type" value="Genomic_DNA"/>
</dbReference>
<dbReference type="InterPro" id="IPR005531">
    <property type="entry name" value="Asp23"/>
</dbReference>
<reference evidence="3" key="1">
    <citation type="submission" date="2017-02" db="EMBL/GenBank/DDBJ databases">
        <authorList>
            <person name="Varghese N."/>
            <person name="Submissions S."/>
        </authorList>
    </citation>
    <scope>NUCLEOTIDE SEQUENCE [LARGE SCALE GENOMIC DNA]</scope>
    <source>
        <strain evidence="3">ATCC 25662</strain>
    </source>
</reference>
<name>A0A1T4Q3Q8_9FIRM</name>
<accession>A0A1T4Q3Q8</accession>
<dbReference type="Pfam" id="PF03780">
    <property type="entry name" value="Asp23"/>
    <property type="match status" value="1"/>
</dbReference>
<evidence type="ECO:0000313" key="3">
    <source>
        <dbReference type="Proteomes" id="UP000243297"/>
    </source>
</evidence>
<sequence length="119" mass="13022">MSIEKVTNLGNINISEEAIASLTGGVVTECYGVVGMASRKFLRDGWAELLKIENFSKGIVVRKTDNGLELDVYVILGYGVKISEVVSEVQKKVKYVLEKTLQLELSAVNVYVQGVRVIG</sequence>
<evidence type="ECO:0000313" key="2">
    <source>
        <dbReference type="EMBL" id="SJZ98412.1"/>
    </source>
</evidence>
<gene>
    <name evidence="2" type="ORF">SAMN02745191_2303</name>
</gene>
<dbReference type="Proteomes" id="UP000243297">
    <property type="component" value="Unassembled WGS sequence"/>
</dbReference>
<keyword evidence="3" id="KW-1185">Reference proteome</keyword>
<comment type="similarity">
    <text evidence="1">Belongs to the asp23 family.</text>
</comment>
<evidence type="ECO:0000256" key="1">
    <source>
        <dbReference type="ARBA" id="ARBA00005721"/>
    </source>
</evidence>
<proteinExistence type="inferred from homology"/>
<dbReference type="PANTHER" id="PTHR34297:SF2">
    <property type="entry name" value="ASP23_GLS24 FAMILY ENVELOPE STRESS RESPONSE PROTEIN"/>
    <property type="match status" value="1"/>
</dbReference>
<protein>
    <submittedName>
        <fullName evidence="2">Uncharacterized conserved protein YloU, alkaline shock protein (Asp23) family</fullName>
    </submittedName>
</protein>
<dbReference type="PANTHER" id="PTHR34297">
    <property type="entry name" value="HYPOTHETICAL CYTOSOLIC PROTEIN-RELATED"/>
    <property type="match status" value="1"/>
</dbReference>
<dbReference type="AlphaFoldDB" id="A0A1T4Q3Q8"/>